<dbReference type="GO" id="GO:0020037">
    <property type="term" value="F:heme binding"/>
    <property type="evidence" value="ECO:0007669"/>
    <property type="project" value="InterPro"/>
</dbReference>
<accession>A0A2R5G434</accession>
<gene>
    <name evidence="6" type="ORF">NIES4072_69150</name>
</gene>
<dbReference type="InterPro" id="IPR051395">
    <property type="entry name" value="Cytochrome_c_Peroxidase/MauG"/>
</dbReference>
<dbReference type="SUPFAM" id="SSF46626">
    <property type="entry name" value="Cytochrome c"/>
    <property type="match status" value="1"/>
</dbReference>
<organism evidence="6 7">
    <name type="scientific">Nostoc commune NIES-4072</name>
    <dbReference type="NCBI Taxonomy" id="2005467"/>
    <lineage>
        <taxon>Bacteria</taxon>
        <taxon>Bacillati</taxon>
        <taxon>Cyanobacteriota</taxon>
        <taxon>Cyanophyceae</taxon>
        <taxon>Nostocales</taxon>
        <taxon>Nostocaceae</taxon>
        <taxon>Nostoc</taxon>
    </lineage>
</organism>
<keyword evidence="3 4" id="KW-0408">Iron</keyword>
<feature type="domain" description="Cytochrome c" evidence="5">
    <location>
        <begin position="390"/>
        <end position="669"/>
    </location>
</feature>
<evidence type="ECO:0000256" key="2">
    <source>
        <dbReference type="ARBA" id="ARBA00022723"/>
    </source>
</evidence>
<dbReference type="Proteomes" id="UP000245124">
    <property type="component" value="Unassembled WGS sequence"/>
</dbReference>
<evidence type="ECO:0000256" key="3">
    <source>
        <dbReference type="ARBA" id="ARBA00023004"/>
    </source>
</evidence>
<evidence type="ECO:0000313" key="6">
    <source>
        <dbReference type="EMBL" id="GBG23203.1"/>
    </source>
</evidence>
<dbReference type="PANTHER" id="PTHR30600">
    <property type="entry name" value="CYTOCHROME C PEROXIDASE-RELATED"/>
    <property type="match status" value="1"/>
</dbReference>
<keyword evidence="2 4" id="KW-0479">Metal-binding</keyword>
<dbReference type="GO" id="GO:0004130">
    <property type="term" value="F:cytochrome-c peroxidase activity"/>
    <property type="evidence" value="ECO:0007669"/>
    <property type="project" value="TreeGrafter"/>
</dbReference>
<evidence type="ECO:0000313" key="7">
    <source>
        <dbReference type="Proteomes" id="UP000245124"/>
    </source>
</evidence>
<dbReference type="InterPro" id="IPR036909">
    <property type="entry name" value="Cyt_c-like_dom_sf"/>
</dbReference>
<proteinExistence type="predicted"/>
<protein>
    <recommendedName>
        <fullName evidence="5">Cytochrome c domain-containing protein</fullName>
    </recommendedName>
</protein>
<dbReference type="GO" id="GO:0009055">
    <property type="term" value="F:electron transfer activity"/>
    <property type="evidence" value="ECO:0007669"/>
    <property type="project" value="InterPro"/>
</dbReference>
<dbReference type="Gene3D" id="1.10.760.10">
    <property type="entry name" value="Cytochrome c-like domain"/>
    <property type="match status" value="1"/>
</dbReference>
<reference evidence="6 7" key="1">
    <citation type="submission" date="2017-06" db="EMBL/GenBank/DDBJ databases">
        <title>Genome sequencing of cyanobaciteial culture collection at National Institute for Environmental Studies (NIES).</title>
        <authorList>
            <person name="Hirose Y."/>
            <person name="Shimura Y."/>
            <person name="Fujisawa T."/>
            <person name="Nakamura Y."/>
            <person name="Kawachi M."/>
        </authorList>
    </citation>
    <scope>NUCLEOTIDE SEQUENCE [LARGE SCALE GENOMIC DNA]</scope>
    <source>
        <strain evidence="6 7">NIES-4072</strain>
    </source>
</reference>
<name>A0A2R5G434_NOSCO</name>
<keyword evidence="1 4" id="KW-0349">Heme</keyword>
<sequence length="669" mass="74630">MKKTSLIFKGCLLLLFVTMFIVCGFYGTPTALADEYSETPAAISTEYSDTGVSEYPDNCDGLGYLPDYTKGNLTDAEKRGRCTWYLWTGGNSKYYRDLAKRTRGGADLLKLIDSGVHDERFQRYGAINDPGCEKATAPDEYGLLLDKCKDPLSTGVIGLRKFPNPNFDRAKWNPVEYAKNSQVEPPYVIGQSCAICHVALDPLNPPKDKEHPKWENLVAALGNQYIKENKFFDTSVAENSFIKQVLNSQKPGTSDTSRIATDHINNPNAINAIFNLGDRPKYPEVMNDGSTKDVNHILKDGADSTGVATASLRVYVNIGMCGDYWTSLHEPLLGRTPQKPFDIEKARKECEGWRQTEARMADAEAFLRSIKPMHLKDAPGGEEFLTQDEEVLKRGKLVFASTCASCHSSKKPPTEIAIDPEQAQKWYEESVLSSNFLDHNFLSDDQRYPVTLIGTNAARSLGTNATKGHIWDQFSSKTYKELPSPGTLSLYNPFDEKKPIEFKIPDGGLGYYRTPSLISIWATAPLLHNNTLGLYNEDPSVKGRVKAYMDAMEKLLWPEKRQGIISRTDRDTKLELPPGDPNPRFRLPVPKGTPVNLLASINIREAITSLNIGNLFQDLKPEGGIKGKLARVLLRANKSPDFVEDKGHYFGSNLPDEDKKALIEFVKTF</sequence>
<keyword evidence="7" id="KW-1185">Reference proteome</keyword>
<dbReference type="RefSeq" id="WP_109013112.1">
    <property type="nucleotide sequence ID" value="NZ_BDUD01000002.1"/>
</dbReference>
<dbReference type="OrthoDB" id="9805202at2"/>
<dbReference type="AlphaFoldDB" id="A0A2R5G434"/>
<dbReference type="GO" id="GO:0046872">
    <property type="term" value="F:metal ion binding"/>
    <property type="evidence" value="ECO:0007669"/>
    <property type="project" value="UniProtKB-KW"/>
</dbReference>
<evidence type="ECO:0000256" key="4">
    <source>
        <dbReference type="PROSITE-ProRule" id="PRU00433"/>
    </source>
</evidence>
<dbReference type="EMBL" id="BDUD01000002">
    <property type="protein sequence ID" value="GBG23203.1"/>
    <property type="molecule type" value="Genomic_DNA"/>
</dbReference>
<dbReference type="PANTHER" id="PTHR30600:SF9">
    <property type="entry name" value="BLR7738 PROTEIN"/>
    <property type="match status" value="1"/>
</dbReference>
<evidence type="ECO:0000256" key="1">
    <source>
        <dbReference type="ARBA" id="ARBA00022617"/>
    </source>
</evidence>
<comment type="caution">
    <text evidence="6">The sequence shown here is derived from an EMBL/GenBank/DDBJ whole genome shotgun (WGS) entry which is preliminary data.</text>
</comment>
<dbReference type="PROSITE" id="PS51007">
    <property type="entry name" value="CYTC"/>
    <property type="match status" value="1"/>
</dbReference>
<evidence type="ECO:0000259" key="5">
    <source>
        <dbReference type="PROSITE" id="PS51007"/>
    </source>
</evidence>
<dbReference type="InterPro" id="IPR009056">
    <property type="entry name" value="Cyt_c-like_dom"/>
</dbReference>